<dbReference type="AlphaFoldDB" id="A0A8H6BZN9"/>
<keyword evidence="4 11" id="KW-0808">Transferase</keyword>
<keyword evidence="5" id="KW-0812">Transmembrane</keyword>
<keyword evidence="6" id="KW-0735">Signal-anchor</keyword>
<name>A0A8H6BZN9_CANAX</name>
<gene>
    <name evidence="11" type="ORF">FOB64_001870</name>
</gene>
<feature type="domain" description="DnaJ homologue subfamily C member 28 conserved" evidence="10">
    <location>
        <begin position="775"/>
        <end position="847"/>
    </location>
</feature>
<evidence type="ECO:0000256" key="9">
    <source>
        <dbReference type="ARBA" id="ARBA00023316"/>
    </source>
</evidence>
<dbReference type="InterPro" id="IPR021988">
    <property type="entry name" value="BMT1"/>
</dbReference>
<keyword evidence="9" id="KW-0961">Cell wall biogenesis/degradation</keyword>
<dbReference type="InterPro" id="IPR018961">
    <property type="entry name" value="DnaJ_homolog_subfam-C_membr-28"/>
</dbReference>
<proteinExistence type="inferred from homology"/>
<evidence type="ECO:0000256" key="1">
    <source>
        <dbReference type="ARBA" id="ARBA00004606"/>
    </source>
</evidence>
<dbReference type="Pfam" id="PF09350">
    <property type="entry name" value="DJC28_CD"/>
    <property type="match status" value="1"/>
</dbReference>
<evidence type="ECO:0000256" key="6">
    <source>
        <dbReference type="ARBA" id="ARBA00022968"/>
    </source>
</evidence>
<evidence type="ECO:0000313" key="12">
    <source>
        <dbReference type="Proteomes" id="UP000536275"/>
    </source>
</evidence>
<evidence type="ECO:0000256" key="2">
    <source>
        <dbReference type="ARBA" id="ARBA00009486"/>
    </source>
</evidence>
<evidence type="ECO:0000256" key="7">
    <source>
        <dbReference type="ARBA" id="ARBA00022989"/>
    </source>
</evidence>
<dbReference type="PANTHER" id="PTHR39394">
    <property type="entry name" value="YALI0E31793P"/>
    <property type="match status" value="1"/>
</dbReference>
<protein>
    <submittedName>
        <fullName evidence="11">Beta-mannosyltransferase 6 domain protein</fullName>
    </submittedName>
</protein>
<comment type="similarity">
    <text evidence="2">Belongs to the BMT family.</text>
</comment>
<organism evidence="11 12">
    <name type="scientific">Candida albicans</name>
    <name type="common">Yeast</name>
    <dbReference type="NCBI Taxonomy" id="5476"/>
    <lineage>
        <taxon>Eukaryota</taxon>
        <taxon>Fungi</taxon>
        <taxon>Dikarya</taxon>
        <taxon>Ascomycota</taxon>
        <taxon>Saccharomycotina</taxon>
        <taxon>Pichiomycetes</taxon>
        <taxon>Debaryomycetaceae</taxon>
        <taxon>Candida/Lodderomyces clade</taxon>
        <taxon>Candida</taxon>
    </lineage>
</organism>
<dbReference type="Pfam" id="PF12141">
    <property type="entry name" value="BMT"/>
    <property type="match status" value="1"/>
</dbReference>
<evidence type="ECO:0000259" key="10">
    <source>
        <dbReference type="Pfam" id="PF09350"/>
    </source>
</evidence>
<dbReference type="PANTHER" id="PTHR39394:SF1">
    <property type="entry name" value="DNAJ HOMOLOGUE SUBFAMILY C MEMBER 28 CONSERVED DOMAIN-CONTAINING PROTEIN"/>
    <property type="match status" value="1"/>
</dbReference>
<keyword evidence="3 11" id="KW-0328">Glycosyltransferase</keyword>
<keyword evidence="8" id="KW-0472">Membrane</keyword>
<reference evidence="11 12" key="1">
    <citation type="submission" date="2020-03" db="EMBL/GenBank/DDBJ databases">
        <title>FDA dAtabase for Regulatory Grade micrObial Sequences (FDA-ARGOS): Supporting development and validation of Infectious Disease Dx tests.</title>
        <authorList>
            <person name="Campos J."/>
            <person name="Goldberg B."/>
            <person name="Tallon L."/>
            <person name="Sadzewicz L."/>
            <person name="Vavikolanu K."/>
            <person name="Mehta A."/>
            <person name="Aluvathingal J."/>
            <person name="Nadendla S."/>
            <person name="Nandy P."/>
            <person name="Geyer C."/>
            <person name="Yan Y."/>
            <person name="Sichtig H."/>
        </authorList>
    </citation>
    <scope>NUCLEOTIDE SEQUENCE [LARGE SCALE GENOMIC DNA]</scope>
    <source>
        <strain evidence="11 12">FDAARGOS_656</strain>
    </source>
</reference>
<comment type="caution">
    <text evidence="11">The sequence shown here is derived from an EMBL/GenBank/DDBJ whole genome shotgun (WGS) entry which is preliminary data.</text>
</comment>
<evidence type="ECO:0000256" key="3">
    <source>
        <dbReference type="ARBA" id="ARBA00022676"/>
    </source>
</evidence>
<dbReference type="GO" id="GO:0016020">
    <property type="term" value="C:membrane"/>
    <property type="evidence" value="ECO:0007669"/>
    <property type="project" value="UniProtKB-SubCell"/>
</dbReference>
<accession>A0A8H6BZN9</accession>
<evidence type="ECO:0000256" key="8">
    <source>
        <dbReference type="ARBA" id="ARBA00023136"/>
    </source>
</evidence>
<dbReference type="GO" id="GO:0071555">
    <property type="term" value="P:cell wall organization"/>
    <property type="evidence" value="ECO:0007669"/>
    <property type="project" value="UniProtKB-KW"/>
</dbReference>
<sequence length="967" mass="111086">MGNYKPSIKQYVVTVKAIKSSQFGRLGICAVYVDPYNDTTRKYTTIEKQHTDIGGNGTTILYPKNLQLDQTALSQLLNTTETTNPFVQYIGNSSSIAFSQLNQTLVNHSIQVFDPFSNSDNCSDLMTETQLTISQNIIIKESFEIMVKRLMHQLDTEPAFKELAPFFQNKLSLHLRMRSYHKHFYKFARTSVWLKDYGVHLMISRVIYSQKGKKGDPQISLLYTQLYDTNWQELTNTDLLVSMQDITGEYKLEKLQFPRFLPMPFYYNPKLTKGRWYGPEDARIMLVKNQLDMEEPVVIYNSYHRQIANHTTTGKTDGSVELNFEFYRSMFVGWPFRYQLGKSNTDGFVDDRFDNVKFTRVAELKIHNQTRASIEKNWTPFVDPSERDPEDKSLYIVYQWDKLRILKCDISNLVTDDGFIHYSACRFKQDTKHDEVEKVGPIRGGTELIPTIINNKQLWVGFLRAHIDKCGCGKAMYRPNMVVLQKTDMGTFQVAYLSSYISFNIPVPGWKTHEIQCGKRDPNVLIPNGISNWEVATIDGIERDVLTMTLSAADEDNILMDIHGLKTVIKNLITNQKHGNEFNSDSVQMKCVVAYSIEFCRAYVDRMKQILEEKISSQSASTIQTMKRTDESLNQILSKYDTPSTSLPNSKQASSYIRSEPILAHNKHAKDIYNSIPWSGAESVYDSNLRMIVDSKPKPINDPASIAYKKRNPTKNEKLAMARDISLDYKVNKPQGGKNKDTDDDGFREMYRERLLGPSMLLNHSSTSVDFVEMLAGNKINAKIDQTTGKFETDDMQKVRGKPLEKQHLVNCTDSNYFMNQVLNKQEVLPPWIESQQNLNRNIAQFREDLVEMWSKSKKLHESDLKYIETKINLLNQEIRNYNLQCPSVSGHKFKLDKEKEIEQAFKKALENPRKPKPIEDKTTSGFLDIFGGGGGAGVRQSIHIDRNSDPKLNVWQAIKDVFSLGK</sequence>
<comment type="subcellular location">
    <subcellularLocation>
        <location evidence="1">Membrane</location>
        <topology evidence="1">Single-pass type II membrane protein</topology>
    </subcellularLocation>
</comment>
<dbReference type="EMBL" id="JABWAD010000022">
    <property type="protein sequence ID" value="KAF6070793.1"/>
    <property type="molecule type" value="Genomic_DNA"/>
</dbReference>
<dbReference type="GO" id="GO:0000030">
    <property type="term" value="F:mannosyltransferase activity"/>
    <property type="evidence" value="ECO:0007669"/>
    <property type="project" value="InterPro"/>
</dbReference>
<evidence type="ECO:0000313" key="11">
    <source>
        <dbReference type="EMBL" id="KAF6070793.1"/>
    </source>
</evidence>
<evidence type="ECO:0000256" key="5">
    <source>
        <dbReference type="ARBA" id="ARBA00022692"/>
    </source>
</evidence>
<dbReference type="Proteomes" id="UP000536275">
    <property type="component" value="Unassembled WGS sequence"/>
</dbReference>
<evidence type="ECO:0000256" key="4">
    <source>
        <dbReference type="ARBA" id="ARBA00022679"/>
    </source>
</evidence>
<keyword evidence="7" id="KW-1133">Transmembrane helix</keyword>